<keyword evidence="3" id="KW-1185">Reference proteome</keyword>
<evidence type="ECO:0000256" key="1">
    <source>
        <dbReference type="SAM" id="Phobius"/>
    </source>
</evidence>
<protein>
    <submittedName>
        <fullName evidence="2">Uncharacterized protein</fullName>
    </submittedName>
</protein>
<accession>A0AAW1JCE8</accession>
<gene>
    <name evidence="2" type="ORF">QE152_g31047</name>
</gene>
<reference evidence="2 3" key="1">
    <citation type="journal article" date="2024" name="BMC Genomics">
        <title>De novo assembly and annotation of Popillia japonica's genome with initial clues to its potential as an invasive pest.</title>
        <authorList>
            <person name="Cucini C."/>
            <person name="Boschi S."/>
            <person name="Funari R."/>
            <person name="Cardaioli E."/>
            <person name="Iannotti N."/>
            <person name="Marturano G."/>
            <person name="Paoli F."/>
            <person name="Bruttini M."/>
            <person name="Carapelli A."/>
            <person name="Frati F."/>
            <person name="Nardi F."/>
        </authorList>
    </citation>
    <scope>NUCLEOTIDE SEQUENCE [LARGE SCALE GENOMIC DNA]</scope>
    <source>
        <strain evidence="2">DMR45628</strain>
    </source>
</reference>
<name>A0AAW1JCE8_POPJA</name>
<evidence type="ECO:0000313" key="2">
    <source>
        <dbReference type="EMBL" id="KAK9700757.1"/>
    </source>
</evidence>
<dbReference type="EMBL" id="JASPKY010000431">
    <property type="protein sequence ID" value="KAK9700757.1"/>
    <property type="molecule type" value="Genomic_DNA"/>
</dbReference>
<sequence>MAHGRLIIMAMLGLTGLWMIHLLAQDYQNIRPVAAVSRLKKLLSKRSTDKYENMMLHNLDKITSNDPLDCIKSFVCQVAVQVKGNNEVLSTIDFIRNIPDNKHTVEIKKAIKIGTLYRSREYCRNIYNKCPYTAAKMLQLIKIVGG</sequence>
<keyword evidence="1" id="KW-0472">Membrane</keyword>
<dbReference type="Proteomes" id="UP001458880">
    <property type="component" value="Unassembled WGS sequence"/>
</dbReference>
<proteinExistence type="predicted"/>
<organism evidence="2 3">
    <name type="scientific">Popillia japonica</name>
    <name type="common">Japanese beetle</name>
    <dbReference type="NCBI Taxonomy" id="7064"/>
    <lineage>
        <taxon>Eukaryota</taxon>
        <taxon>Metazoa</taxon>
        <taxon>Ecdysozoa</taxon>
        <taxon>Arthropoda</taxon>
        <taxon>Hexapoda</taxon>
        <taxon>Insecta</taxon>
        <taxon>Pterygota</taxon>
        <taxon>Neoptera</taxon>
        <taxon>Endopterygota</taxon>
        <taxon>Coleoptera</taxon>
        <taxon>Polyphaga</taxon>
        <taxon>Scarabaeiformia</taxon>
        <taxon>Scarabaeidae</taxon>
        <taxon>Rutelinae</taxon>
        <taxon>Popillia</taxon>
    </lineage>
</organism>
<dbReference type="AlphaFoldDB" id="A0AAW1JCE8"/>
<comment type="caution">
    <text evidence="2">The sequence shown here is derived from an EMBL/GenBank/DDBJ whole genome shotgun (WGS) entry which is preliminary data.</text>
</comment>
<evidence type="ECO:0000313" key="3">
    <source>
        <dbReference type="Proteomes" id="UP001458880"/>
    </source>
</evidence>
<keyword evidence="1" id="KW-1133">Transmembrane helix</keyword>
<keyword evidence="1" id="KW-0812">Transmembrane</keyword>
<feature type="transmembrane region" description="Helical" evidence="1">
    <location>
        <begin position="6"/>
        <end position="24"/>
    </location>
</feature>